<proteinExistence type="inferred from homology"/>
<feature type="region of interest" description="Disordered" evidence="6">
    <location>
        <begin position="1"/>
        <end position="45"/>
    </location>
</feature>
<dbReference type="PROSITE" id="PS51900">
    <property type="entry name" value="CB"/>
    <property type="match status" value="1"/>
</dbReference>
<keyword evidence="4" id="KW-0233">DNA recombination</keyword>
<dbReference type="CDD" id="cd01189">
    <property type="entry name" value="INT_ICEBs1_C_like"/>
    <property type="match status" value="1"/>
</dbReference>
<evidence type="ECO:0000256" key="1">
    <source>
        <dbReference type="ARBA" id="ARBA00008857"/>
    </source>
</evidence>
<evidence type="ECO:0000256" key="2">
    <source>
        <dbReference type="ARBA" id="ARBA00022908"/>
    </source>
</evidence>
<feature type="compositionally biased region" description="Polar residues" evidence="6">
    <location>
        <begin position="1"/>
        <end position="17"/>
    </location>
</feature>
<dbReference type="Gene3D" id="1.10.443.10">
    <property type="entry name" value="Intergrase catalytic core"/>
    <property type="match status" value="1"/>
</dbReference>
<keyword evidence="10" id="KW-1185">Reference proteome</keyword>
<dbReference type="InterPro" id="IPR050090">
    <property type="entry name" value="Tyrosine_recombinase_XerCD"/>
</dbReference>
<sequence>MTQRANGEGSLSKTSTGKWKASVSYRDGSGKLRRKSQTSQTKSQAMDFIRNESHLRDNGGLVTQTTESVAGFLDYWLKNVVETELAPKTLADYTLIVNKHIKPRIGRKHLTKLTPEDIQMMLSGMRREGVGDRTRVKAYAVLSSAMSKAVMFRRIPLNICAAVQRPKSEPEPISPFTVDEVKRLIESADTVDLRAIITIAVHTGMRQGELFGLEWSHIDNKNMLIDVKQQLVNANGKLQLTSTKSSSGRRKIKFNETVKRILVELKADHMRRGLLDSPIVFCSSSGTHQLASNFRKRYWLPLFQETGIPHRGFHHLRHSYATLQLSNGVPINIVSKVLGHKDAAFTLRTYIHVLDNMQDQAAETILKALQ</sequence>
<evidence type="ECO:0000256" key="3">
    <source>
        <dbReference type="ARBA" id="ARBA00023125"/>
    </source>
</evidence>
<evidence type="ECO:0000313" key="9">
    <source>
        <dbReference type="EMBL" id="QDU82698.1"/>
    </source>
</evidence>
<dbReference type="InterPro" id="IPR011010">
    <property type="entry name" value="DNA_brk_join_enz"/>
</dbReference>
<organism evidence="9 10">
    <name type="scientific">Polystyrenella longa</name>
    <dbReference type="NCBI Taxonomy" id="2528007"/>
    <lineage>
        <taxon>Bacteria</taxon>
        <taxon>Pseudomonadati</taxon>
        <taxon>Planctomycetota</taxon>
        <taxon>Planctomycetia</taxon>
        <taxon>Planctomycetales</taxon>
        <taxon>Planctomycetaceae</taxon>
        <taxon>Polystyrenella</taxon>
    </lineage>
</organism>
<dbReference type="SUPFAM" id="SSF56349">
    <property type="entry name" value="DNA breaking-rejoining enzymes"/>
    <property type="match status" value="1"/>
</dbReference>
<feature type="domain" description="Tyr recombinase" evidence="7">
    <location>
        <begin position="171"/>
        <end position="363"/>
    </location>
</feature>
<dbReference type="PROSITE" id="PS51898">
    <property type="entry name" value="TYR_RECOMBINASE"/>
    <property type="match status" value="1"/>
</dbReference>
<evidence type="ECO:0000259" key="7">
    <source>
        <dbReference type="PROSITE" id="PS51898"/>
    </source>
</evidence>
<protein>
    <submittedName>
        <fullName evidence="9">Prophage phiRv2 integrase</fullName>
    </submittedName>
</protein>
<accession>A0A518CU18</accession>
<dbReference type="RefSeq" id="WP_144999111.1">
    <property type="nucleotide sequence ID" value="NZ_CP036281.1"/>
</dbReference>
<evidence type="ECO:0000256" key="4">
    <source>
        <dbReference type="ARBA" id="ARBA00023172"/>
    </source>
</evidence>
<dbReference type="Pfam" id="PF00589">
    <property type="entry name" value="Phage_integrase"/>
    <property type="match status" value="1"/>
</dbReference>
<dbReference type="InterPro" id="IPR004107">
    <property type="entry name" value="Integrase_SAM-like_N"/>
</dbReference>
<dbReference type="PANTHER" id="PTHR30349">
    <property type="entry name" value="PHAGE INTEGRASE-RELATED"/>
    <property type="match status" value="1"/>
</dbReference>
<evidence type="ECO:0000256" key="5">
    <source>
        <dbReference type="PROSITE-ProRule" id="PRU01248"/>
    </source>
</evidence>
<dbReference type="GO" id="GO:0006310">
    <property type="term" value="P:DNA recombination"/>
    <property type="evidence" value="ECO:0007669"/>
    <property type="project" value="UniProtKB-KW"/>
</dbReference>
<dbReference type="Gene3D" id="1.10.150.130">
    <property type="match status" value="1"/>
</dbReference>
<keyword evidence="3 5" id="KW-0238">DNA-binding</keyword>
<dbReference type="InterPro" id="IPR044068">
    <property type="entry name" value="CB"/>
</dbReference>
<dbReference type="OrthoDB" id="9803188at2"/>
<keyword evidence="2" id="KW-0229">DNA integration</keyword>
<name>A0A518CU18_9PLAN</name>
<dbReference type="Pfam" id="PF14659">
    <property type="entry name" value="Phage_int_SAM_3"/>
    <property type="match status" value="1"/>
</dbReference>
<dbReference type="EMBL" id="CP036281">
    <property type="protein sequence ID" value="QDU82698.1"/>
    <property type="molecule type" value="Genomic_DNA"/>
</dbReference>
<dbReference type="InterPro" id="IPR010998">
    <property type="entry name" value="Integrase_recombinase_N"/>
</dbReference>
<dbReference type="InterPro" id="IPR002104">
    <property type="entry name" value="Integrase_catalytic"/>
</dbReference>
<feature type="domain" description="Core-binding (CB)" evidence="8">
    <location>
        <begin position="63"/>
        <end position="150"/>
    </location>
</feature>
<dbReference type="GO" id="GO:0003677">
    <property type="term" value="F:DNA binding"/>
    <property type="evidence" value="ECO:0007669"/>
    <property type="project" value="UniProtKB-UniRule"/>
</dbReference>
<dbReference type="InterPro" id="IPR013762">
    <property type="entry name" value="Integrase-like_cat_sf"/>
</dbReference>
<dbReference type="Proteomes" id="UP000317178">
    <property type="component" value="Chromosome"/>
</dbReference>
<dbReference type="PANTHER" id="PTHR30349:SF64">
    <property type="entry name" value="PROPHAGE INTEGRASE INTD-RELATED"/>
    <property type="match status" value="1"/>
</dbReference>
<dbReference type="AlphaFoldDB" id="A0A518CU18"/>
<gene>
    <name evidence="9" type="ORF">Pla110_44590</name>
</gene>
<comment type="similarity">
    <text evidence="1">Belongs to the 'phage' integrase family.</text>
</comment>
<evidence type="ECO:0000313" key="10">
    <source>
        <dbReference type="Proteomes" id="UP000317178"/>
    </source>
</evidence>
<reference evidence="9 10" key="1">
    <citation type="submission" date="2019-02" db="EMBL/GenBank/DDBJ databases">
        <title>Deep-cultivation of Planctomycetes and their phenomic and genomic characterization uncovers novel biology.</title>
        <authorList>
            <person name="Wiegand S."/>
            <person name="Jogler M."/>
            <person name="Boedeker C."/>
            <person name="Pinto D."/>
            <person name="Vollmers J."/>
            <person name="Rivas-Marin E."/>
            <person name="Kohn T."/>
            <person name="Peeters S.H."/>
            <person name="Heuer A."/>
            <person name="Rast P."/>
            <person name="Oberbeckmann S."/>
            <person name="Bunk B."/>
            <person name="Jeske O."/>
            <person name="Meyerdierks A."/>
            <person name="Storesund J.E."/>
            <person name="Kallscheuer N."/>
            <person name="Luecker S."/>
            <person name="Lage O.M."/>
            <person name="Pohl T."/>
            <person name="Merkel B.J."/>
            <person name="Hornburger P."/>
            <person name="Mueller R.-W."/>
            <person name="Bruemmer F."/>
            <person name="Labrenz M."/>
            <person name="Spormann A.M."/>
            <person name="Op den Camp H."/>
            <person name="Overmann J."/>
            <person name="Amann R."/>
            <person name="Jetten M.S.M."/>
            <person name="Mascher T."/>
            <person name="Medema M.H."/>
            <person name="Devos D.P."/>
            <person name="Kaster A.-K."/>
            <person name="Ovreas L."/>
            <person name="Rohde M."/>
            <person name="Galperin M.Y."/>
            <person name="Jogler C."/>
        </authorList>
    </citation>
    <scope>NUCLEOTIDE SEQUENCE [LARGE SCALE GENOMIC DNA]</scope>
    <source>
        <strain evidence="9 10">Pla110</strain>
    </source>
</reference>
<dbReference type="GO" id="GO:0015074">
    <property type="term" value="P:DNA integration"/>
    <property type="evidence" value="ECO:0007669"/>
    <property type="project" value="UniProtKB-KW"/>
</dbReference>
<dbReference type="KEGG" id="plon:Pla110_44590"/>
<evidence type="ECO:0000256" key="6">
    <source>
        <dbReference type="SAM" id="MobiDB-lite"/>
    </source>
</evidence>
<evidence type="ECO:0000259" key="8">
    <source>
        <dbReference type="PROSITE" id="PS51900"/>
    </source>
</evidence>